<evidence type="ECO:0000313" key="1">
    <source>
        <dbReference type="EMBL" id="MBY8337203.1"/>
    </source>
</evidence>
<accession>A0ABS7PDP2</accession>
<keyword evidence="2" id="KW-1185">Reference proteome</keyword>
<gene>
    <name evidence="1" type="ORF">KYN89_09085</name>
</gene>
<proteinExistence type="predicted"/>
<comment type="caution">
    <text evidence="1">The sequence shown here is derived from an EMBL/GenBank/DDBJ whole genome shotgun (WGS) entry which is preliminary data.</text>
</comment>
<name>A0ABS7PDP2_9SPHN</name>
<dbReference type="Proteomes" id="UP000759298">
    <property type="component" value="Unassembled WGS sequence"/>
</dbReference>
<dbReference type="InterPro" id="IPR022061">
    <property type="entry name" value="DUF3617"/>
</dbReference>
<evidence type="ECO:0000313" key="2">
    <source>
        <dbReference type="Proteomes" id="UP000759298"/>
    </source>
</evidence>
<dbReference type="PROSITE" id="PS51257">
    <property type="entry name" value="PROKAR_LIPOPROTEIN"/>
    <property type="match status" value="1"/>
</dbReference>
<dbReference type="RefSeq" id="WP_222824749.1">
    <property type="nucleotide sequence ID" value="NZ_JAHWXP010000002.1"/>
</dbReference>
<protein>
    <submittedName>
        <fullName evidence="1">DUF3617 domain-containing protein</fullName>
    </submittedName>
</protein>
<organism evidence="1 2">
    <name type="scientific">Alteriqipengyuania abyssalis</name>
    <dbReference type="NCBI Taxonomy" id="2860200"/>
    <lineage>
        <taxon>Bacteria</taxon>
        <taxon>Pseudomonadati</taxon>
        <taxon>Pseudomonadota</taxon>
        <taxon>Alphaproteobacteria</taxon>
        <taxon>Sphingomonadales</taxon>
        <taxon>Erythrobacteraceae</taxon>
        <taxon>Alteriqipengyuania</taxon>
    </lineage>
</organism>
<dbReference type="EMBL" id="JAHWXP010000002">
    <property type="protein sequence ID" value="MBY8337203.1"/>
    <property type="molecule type" value="Genomic_DNA"/>
</dbReference>
<sequence>MTKRVVSRGGIVALLTLSFALGLGGCGESLYDKDEAPPEKVEGDVVLQPGLYRMQVSIGGAGGAASGSQFADDTTCLTQADVAGGYREMLLDMQGRDACRFDSYDLQDGTLNAVMTCKGDQFQPETEARIEGTLSETATDLRMTVAGFEGGKGGIDMRVTSERIGECPDEGK</sequence>
<reference evidence="1 2" key="1">
    <citation type="submission" date="2021-07" db="EMBL/GenBank/DDBJ databases">
        <title>Alteriqipengyuania abyssalis NZ-12B nov, sp.nov isolated from deep sea sponge in pacific ocean.</title>
        <authorList>
            <person name="Tareen S."/>
            <person name="Wink J."/>
        </authorList>
    </citation>
    <scope>NUCLEOTIDE SEQUENCE [LARGE SCALE GENOMIC DNA]</scope>
    <source>
        <strain evidence="1 2">NZ-12B</strain>
    </source>
</reference>
<dbReference type="Pfam" id="PF12276">
    <property type="entry name" value="DUF3617"/>
    <property type="match status" value="1"/>
</dbReference>